<evidence type="ECO:0000256" key="1">
    <source>
        <dbReference type="SAM" id="SignalP"/>
    </source>
</evidence>
<gene>
    <name evidence="2" type="ORF">HLV39_10725</name>
</gene>
<sequence>MIHSKIKLITAVLAAGLVAGCASNQSPEQPSSDSGLPAWVMTPSSLAGEGALAATECVPDNANMSILKAKSVALARAGLAQQIRVNVQAMDKTYQTLTENGDEAGSGSTFESVSKQVTEQMLNGAIPERVDYLKGPGDKMLFCSMVVLAPEKNRKIFEQIIDKSNRQLNPNNEALLYQEYRAKRAAEELDEALEG</sequence>
<keyword evidence="1" id="KW-0732">Signal</keyword>
<dbReference type="PROSITE" id="PS51257">
    <property type="entry name" value="PROKAR_LIPOPROTEIN"/>
    <property type="match status" value="1"/>
</dbReference>
<evidence type="ECO:0000313" key="3">
    <source>
        <dbReference type="Proteomes" id="UP000536442"/>
    </source>
</evidence>
<evidence type="ECO:0008006" key="4">
    <source>
        <dbReference type="Google" id="ProtNLM"/>
    </source>
</evidence>
<organism evidence="2 3">
    <name type="scientific">Marinobacter adhaerens</name>
    <dbReference type="NCBI Taxonomy" id="1033846"/>
    <lineage>
        <taxon>Bacteria</taxon>
        <taxon>Pseudomonadati</taxon>
        <taxon>Pseudomonadota</taxon>
        <taxon>Gammaproteobacteria</taxon>
        <taxon>Pseudomonadales</taxon>
        <taxon>Marinobacteraceae</taxon>
        <taxon>Marinobacter</taxon>
    </lineage>
</organism>
<reference evidence="2 3" key="1">
    <citation type="submission" date="2020-03" db="EMBL/GenBank/DDBJ databases">
        <title>Metagenomic, metatranscriptomic, and metabolomic analyses revealed the key microbes and metabolic features during the fermentation of ganjang, Korean traditional soy sauce.</title>
        <authorList>
            <person name="Chun B.H."/>
            <person name="Jeon C.O."/>
        </authorList>
    </citation>
    <scope>NUCLEOTIDE SEQUENCE [LARGE SCALE GENOMIC DNA]</scope>
    <source>
        <strain evidence="2 3">KG14</strain>
    </source>
</reference>
<evidence type="ECO:0000313" key="2">
    <source>
        <dbReference type="EMBL" id="NWN91965.1"/>
    </source>
</evidence>
<dbReference type="EMBL" id="JABEVQ010000005">
    <property type="protein sequence ID" value="NWN91965.1"/>
    <property type="molecule type" value="Genomic_DNA"/>
</dbReference>
<accession>A0A851HYH4</accession>
<proteinExistence type="predicted"/>
<comment type="caution">
    <text evidence="2">The sequence shown here is derived from an EMBL/GenBank/DDBJ whole genome shotgun (WGS) entry which is preliminary data.</text>
</comment>
<keyword evidence="3" id="KW-1185">Reference proteome</keyword>
<protein>
    <recommendedName>
        <fullName evidence="4">LPP20 lipoprotein</fullName>
    </recommendedName>
</protein>
<dbReference type="Proteomes" id="UP000536442">
    <property type="component" value="Unassembled WGS sequence"/>
</dbReference>
<feature type="signal peptide" evidence="1">
    <location>
        <begin position="1"/>
        <end position="24"/>
    </location>
</feature>
<name>A0A851HYH4_9GAMM</name>
<dbReference type="AlphaFoldDB" id="A0A851HYH4"/>
<feature type="chain" id="PRO_5032725311" description="LPP20 lipoprotein" evidence="1">
    <location>
        <begin position="25"/>
        <end position="195"/>
    </location>
</feature>